<accession>A0A0N5CA26</accession>
<comment type="subcellular location">
    <subcellularLocation>
        <location evidence="1 2">Nucleus</location>
    </subcellularLocation>
</comment>
<dbReference type="SUPFAM" id="SSF46689">
    <property type="entry name" value="Homeodomain-like"/>
    <property type="match status" value="1"/>
</dbReference>
<evidence type="ECO:0000259" key="3">
    <source>
        <dbReference type="PROSITE" id="PS50071"/>
    </source>
</evidence>
<evidence type="ECO:0000313" key="5">
    <source>
        <dbReference type="WBParaSite" id="SPAL_0001475200.1"/>
    </source>
</evidence>
<keyword evidence="2" id="KW-0371">Homeobox</keyword>
<protein>
    <submittedName>
        <fullName evidence="5">Homeobox domain-containing protein</fullName>
    </submittedName>
</protein>
<dbReference type="InterPro" id="IPR001356">
    <property type="entry name" value="HD"/>
</dbReference>
<proteinExistence type="predicted"/>
<dbReference type="PROSITE" id="PS50071">
    <property type="entry name" value="HOMEOBOX_2"/>
    <property type="match status" value="1"/>
</dbReference>
<evidence type="ECO:0000256" key="2">
    <source>
        <dbReference type="PROSITE-ProRule" id="PRU00108"/>
    </source>
</evidence>
<name>A0A0N5CA26_STREA</name>
<keyword evidence="4" id="KW-1185">Reference proteome</keyword>
<dbReference type="WBParaSite" id="SPAL_0001475200.1">
    <property type="protein sequence ID" value="SPAL_0001475200.1"/>
    <property type="gene ID" value="SPAL_0001475200"/>
</dbReference>
<sequence length="303" mass="34930">MSSNSSIVKDLVTIKVAIQQCFDSTSVIEKTVTLDPNTVLRDVRREVMKEYDLPERLADSFDCKLSSYKFMLFSVSILVSDMNIGSLNTVGSLFPSANSEMNTVSQLFERKPIVKIFLPPAWYNHVKIRDENRICKRLLQHVVSKIGNGGSQSTNTVIRYIANETISCPMSQLPYKTFLRMDKEMDREAESNVRSMDENAAPILGGGESNVDIDDSGVFTDQSNQVMDQNQRTTRIRFREEEIPLLERWYREKGGELPNDEELQLYTHQLNNVYNRSGNKKITEKKVFRWFSKKKYRKPRTAN</sequence>
<keyword evidence="2" id="KW-0539">Nucleus</keyword>
<organism evidence="4 5">
    <name type="scientific">Strongyloides papillosus</name>
    <name type="common">Intestinal threadworm</name>
    <dbReference type="NCBI Taxonomy" id="174720"/>
    <lineage>
        <taxon>Eukaryota</taxon>
        <taxon>Metazoa</taxon>
        <taxon>Ecdysozoa</taxon>
        <taxon>Nematoda</taxon>
        <taxon>Chromadorea</taxon>
        <taxon>Rhabditida</taxon>
        <taxon>Tylenchina</taxon>
        <taxon>Panagrolaimomorpha</taxon>
        <taxon>Strongyloidoidea</taxon>
        <taxon>Strongyloididae</taxon>
        <taxon>Strongyloides</taxon>
    </lineage>
</organism>
<dbReference type="InterPro" id="IPR009057">
    <property type="entry name" value="Homeodomain-like_sf"/>
</dbReference>
<keyword evidence="2" id="KW-0238">DNA-binding</keyword>
<dbReference type="Proteomes" id="UP000046392">
    <property type="component" value="Unplaced"/>
</dbReference>
<evidence type="ECO:0000256" key="1">
    <source>
        <dbReference type="ARBA" id="ARBA00004123"/>
    </source>
</evidence>
<reference evidence="5" key="1">
    <citation type="submission" date="2017-02" db="UniProtKB">
        <authorList>
            <consortium name="WormBaseParasite"/>
        </authorList>
    </citation>
    <scope>IDENTIFICATION</scope>
</reference>
<evidence type="ECO:0000313" key="4">
    <source>
        <dbReference type="Proteomes" id="UP000046392"/>
    </source>
</evidence>
<dbReference type="GO" id="GO:0003677">
    <property type="term" value="F:DNA binding"/>
    <property type="evidence" value="ECO:0007669"/>
    <property type="project" value="UniProtKB-UniRule"/>
</dbReference>
<dbReference type="GO" id="GO:0005634">
    <property type="term" value="C:nucleus"/>
    <property type="evidence" value="ECO:0007669"/>
    <property type="project" value="UniProtKB-SubCell"/>
</dbReference>
<dbReference type="AlphaFoldDB" id="A0A0N5CA26"/>
<feature type="DNA-binding region" description="Homeobox" evidence="2">
    <location>
        <begin position="231"/>
        <end position="302"/>
    </location>
</feature>
<feature type="domain" description="Homeobox" evidence="3">
    <location>
        <begin position="229"/>
        <end position="301"/>
    </location>
</feature>